<dbReference type="RefSeq" id="WP_119398900.1">
    <property type="nucleotide sequence ID" value="NZ_QWJJ01000007.1"/>
</dbReference>
<dbReference type="AlphaFoldDB" id="A0A399J150"/>
<accession>A0A399J150</accession>
<feature type="region of interest" description="Disordered" evidence="1">
    <location>
        <begin position="84"/>
        <end position="115"/>
    </location>
</feature>
<dbReference type="EMBL" id="QWJJ01000007">
    <property type="protein sequence ID" value="RII38990.1"/>
    <property type="molecule type" value="Genomic_DNA"/>
</dbReference>
<organism evidence="2 3">
    <name type="scientific">Pseudooceanicola sediminis</name>
    <dbReference type="NCBI Taxonomy" id="2211117"/>
    <lineage>
        <taxon>Bacteria</taxon>
        <taxon>Pseudomonadati</taxon>
        <taxon>Pseudomonadota</taxon>
        <taxon>Alphaproteobacteria</taxon>
        <taxon>Rhodobacterales</taxon>
        <taxon>Paracoccaceae</taxon>
        <taxon>Pseudooceanicola</taxon>
    </lineage>
</organism>
<evidence type="ECO:0000313" key="2">
    <source>
        <dbReference type="EMBL" id="RII38990.1"/>
    </source>
</evidence>
<evidence type="ECO:0000256" key="1">
    <source>
        <dbReference type="SAM" id="MobiDB-lite"/>
    </source>
</evidence>
<proteinExistence type="predicted"/>
<keyword evidence="3" id="KW-1185">Reference proteome</keyword>
<name>A0A399J150_9RHOB</name>
<feature type="region of interest" description="Disordered" evidence="1">
    <location>
        <begin position="59"/>
        <end position="78"/>
    </location>
</feature>
<evidence type="ECO:0008006" key="4">
    <source>
        <dbReference type="Google" id="ProtNLM"/>
    </source>
</evidence>
<protein>
    <recommendedName>
        <fullName evidence="4">HK97 gp10 family phage protein</fullName>
    </recommendedName>
</protein>
<reference evidence="2 3" key="1">
    <citation type="submission" date="2018-08" db="EMBL/GenBank/DDBJ databases">
        <title>Pseudooceanicola sediminis CY03 in the family Rhodobacteracea.</title>
        <authorList>
            <person name="Zhang Y.-J."/>
        </authorList>
    </citation>
    <scope>NUCLEOTIDE SEQUENCE [LARGE SCALE GENOMIC DNA]</scope>
    <source>
        <strain evidence="2 3">CY03</strain>
    </source>
</reference>
<dbReference type="OrthoDB" id="7585428at2"/>
<sequence length="150" mass="16522">MIKMAFKGGRDLEEALKALPKHTARKSVARRVLKRAAQLFADRANALAPEGAQGALEQSYGAGTKLNKSQARQARREGRDDVFMYAGTNDPAGLQQEFGNARHGAQPHARPAWDETQQPIFEQIRNDMTTEVAKSVARAERKAARAARKP</sequence>
<comment type="caution">
    <text evidence="2">The sequence shown here is derived from an EMBL/GenBank/DDBJ whole genome shotgun (WGS) entry which is preliminary data.</text>
</comment>
<gene>
    <name evidence="2" type="ORF">DL237_09945</name>
</gene>
<dbReference type="Proteomes" id="UP000265848">
    <property type="component" value="Unassembled WGS sequence"/>
</dbReference>
<evidence type="ECO:0000313" key="3">
    <source>
        <dbReference type="Proteomes" id="UP000265848"/>
    </source>
</evidence>